<organism evidence="2 3">
    <name type="scientific">Streptomyces ipomoeae 91-03</name>
    <dbReference type="NCBI Taxonomy" id="698759"/>
    <lineage>
        <taxon>Bacteria</taxon>
        <taxon>Bacillati</taxon>
        <taxon>Actinomycetota</taxon>
        <taxon>Actinomycetes</taxon>
        <taxon>Kitasatosporales</taxon>
        <taxon>Streptomycetaceae</taxon>
        <taxon>Streptomyces</taxon>
    </lineage>
</organism>
<dbReference type="InterPro" id="IPR022002">
    <property type="entry name" value="ChsH2_Znr"/>
</dbReference>
<dbReference type="InterPro" id="IPR012340">
    <property type="entry name" value="NA-bd_OB-fold"/>
</dbReference>
<dbReference type="Pfam" id="PF12172">
    <property type="entry name" value="zf-ChsH2"/>
    <property type="match status" value="1"/>
</dbReference>
<name>L1KT72_9ACTN</name>
<comment type="caution">
    <text evidence="2">The sequence shown here is derived from an EMBL/GenBank/DDBJ whole genome shotgun (WGS) entry which is preliminary data.</text>
</comment>
<dbReference type="Proteomes" id="UP000010411">
    <property type="component" value="Unassembled WGS sequence"/>
</dbReference>
<protein>
    <recommendedName>
        <fullName evidence="1">ChsH2 rubredoxin-like zinc ribbon domain-containing protein</fullName>
    </recommendedName>
</protein>
<gene>
    <name evidence="2" type="ORF">STRIP9103_01380</name>
</gene>
<dbReference type="EMBL" id="AEJC01000399">
    <property type="protein sequence ID" value="EKX64006.1"/>
    <property type="molecule type" value="Genomic_DNA"/>
</dbReference>
<feature type="non-terminal residue" evidence="2">
    <location>
        <position position="1"/>
    </location>
</feature>
<dbReference type="SUPFAM" id="SSF50249">
    <property type="entry name" value="Nucleic acid-binding proteins"/>
    <property type="match status" value="1"/>
</dbReference>
<sequence length="186" mass="20387">DAGRGLLVLPGTCPIRFAHDRLRTTYLTIHQVCCRGGALSRQRTPVVAGWFTGEGGDFRLLGTRCSACASVFFPREDVHCRNPGCPGGDLREVPLSRRGRVWSYTDGRYRPPSPYVSDPELPWEPYALIAVELAAERIVVLGQAVPGVTVADLTVGMEVEVVPGVLNEDAETTWTTWHWRPTGVTA</sequence>
<reference evidence="2 3" key="1">
    <citation type="submission" date="2012-11" db="EMBL/GenBank/DDBJ databases">
        <authorList>
            <person name="Huguet-Tapia J.C."/>
            <person name="Durkin A.S."/>
            <person name="Pettis G.S."/>
            <person name="Badger J.H."/>
        </authorList>
    </citation>
    <scope>NUCLEOTIDE SEQUENCE [LARGE SCALE GENOMIC DNA]</scope>
    <source>
        <strain evidence="2 3">91-03</strain>
    </source>
</reference>
<feature type="domain" description="ChsH2 rubredoxin-like zinc ribbon" evidence="1">
    <location>
        <begin position="57"/>
        <end position="90"/>
    </location>
</feature>
<dbReference type="AlphaFoldDB" id="L1KT72"/>
<proteinExistence type="predicted"/>
<dbReference type="PATRIC" id="fig|698759.3.peg.5349"/>
<evidence type="ECO:0000313" key="2">
    <source>
        <dbReference type="EMBL" id="EKX64006.1"/>
    </source>
</evidence>
<accession>L1KT72</accession>
<evidence type="ECO:0000313" key="3">
    <source>
        <dbReference type="Proteomes" id="UP000010411"/>
    </source>
</evidence>
<keyword evidence="3" id="KW-1185">Reference proteome</keyword>
<evidence type="ECO:0000259" key="1">
    <source>
        <dbReference type="Pfam" id="PF12172"/>
    </source>
</evidence>